<proteinExistence type="predicted"/>
<dbReference type="GeneID" id="14551939"/>
<sequence length="174" mass="20948">MKLFKVALKDLNYSKLEQTQVFGNVFEFVFLEREKEVDFFVRTSAQEEILRKYLMIKEDNLSFNQGFVGVLSLKKESDFYENIEYSNLLNIITYWQKDEQIRFWVVLEPRLNDLFLRKAEVLKKEAQRAMFGKRKKEVQASLLGSLAKKNIYLLHIMFYTKDKQRLKLLFEYAK</sequence>
<protein>
    <submittedName>
        <fullName evidence="1">Uncharacterized protein</fullName>
    </submittedName>
</protein>
<dbReference type="Proteomes" id="UP000060043">
    <property type="component" value="Chromosome"/>
</dbReference>
<evidence type="ECO:0000313" key="1">
    <source>
        <dbReference type="EMBL" id="ALU30383.1"/>
    </source>
</evidence>
<evidence type="ECO:0000313" key="4">
    <source>
        <dbReference type="Proteomes" id="UP000065473"/>
    </source>
</evidence>
<evidence type="ECO:0000313" key="2">
    <source>
        <dbReference type="EMBL" id="ALU31104.1"/>
    </source>
</evidence>
<name>A0A0U3H654_9CREN</name>
<evidence type="ECO:0000313" key="3">
    <source>
        <dbReference type="Proteomes" id="UP000060043"/>
    </source>
</evidence>
<dbReference type="EMBL" id="CP013694">
    <property type="protein sequence ID" value="ALU30383.1"/>
    <property type="molecule type" value="Genomic_DNA"/>
</dbReference>
<reference evidence="3 4" key="1">
    <citation type="submission" date="2015-12" db="EMBL/GenBank/DDBJ databases">
        <title>A stable core within a dynamic pangenome in Sulfolobus acidocaldarius.</title>
        <authorList>
            <person name="Anderson R."/>
            <person name="Kouris A."/>
            <person name="Seward C."/>
            <person name="Campbell K."/>
            <person name="Whitaker R."/>
        </authorList>
    </citation>
    <scope>NUCLEOTIDE SEQUENCE [LARGE SCALE GENOMIC DNA]</scope>
    <source>
        <strain evidence="1 4">GG12-C01-09</strain>
        <strain evidence="2 3">NG05B_CO5_07</strain>
    </source>
</reference>
<accession>A0A0U3H654</accession>
<dbReference type="AlphaFoldDB" id="A0A0U3H654"/>
<dbReference type="RefSeq" id="WP_011278269.1">
    <property type="nucleotide sequence ID" value="NZ_BHWZ01000003.1"/>
</dbReference>
<gene>
    <name evidence="1" type="ORF">ATY89_10820</name>
    <name evidence="2" type="ORF">ATZ20_02375</name>
</gene>
<dbReference type="EMBL" id="CP013695">
    <property type="protein sequence ID" value="ALU31104.1"/>
    <property type="molecule type" value="Genomic_DNA"/>
</dbReference>
<organism evidence="1 4">
    <name type="scientific">Sulfolobus acidocaldarius</name>
    <dbReference type="NCBI Taxonomy" id="2285"/>
    <lineage>
        <taxon>Archaea</taxon>
        <taxon>Thermoproteota</taxon>
        <taxon>Thermoprotei</taxon>
        <taxon>Sulfolobales</taxon>
        <taxon>Sulfolobaceae</taxon>
        <taxon>Sulfolobus</taxon>
    </lineage>
</organism>
<dbReference type="Proteomes" id="UP000065473">
    <property type="component" value="Chromosome"/>
</dbReference>